<proteinExistence type="inferred from homology"/>
<dbReference type="OrthoDB" id="9803988at2"/>
<dbReference type="RefSeq" id="WP_085792348.1">
    <property type="nucleotide sequence ID" value="NZ_FWFK01000004.1"/>
</dbReference>
<evidence type="ECO:0000256" key="2">
    <source>
        <dbReference type="ARBA" id="ARBA00005695"/>
    </source>
</evidence>
<dbReference type="GO" id="GO:0042884">
    <property type="term" value="P:microcin transport"/>
    <property type="evidence" value="ECO:0007669"/>
    <property type="project" value="TreeGrafter"/>
</dbReference>
<dbReference type="Proteomes" id="UP000193570">
    <property type="component" value="Unassembled WGS sequence"/>
</dbReference>
<dbReference type="Gene3D" id="3.10.105.10">
    <property type="entry name" value="Dipeptide-binding Protein, Domain 3"/>
    <property type="match status" value="1"/>
</dbReference>
<dbReference type="PANTHER" id="PTHR30290">
    <property type="entry name" value="PERIPLASMIC BINDING COMPONENT OF ABC TRANSPORTER"/>
    <property type="match status" value="1"/>
</dbReference>
<dbReference type="SUPFAM" id="SSF53850">
    <property type="entry name" value="Periplasmic binding protein-like II"/>
    <property type="match status" value="1"/>
</dbReference>
<dbReference type="Gene3D" id="3.40.190.10">
    <property type="entry name" value="Periplasmic binding protein-like II"/>
    <property type="match status" value="1"/>
</dbReference>
<gene>
    <name evidence="6" type="primary">appA_2</name>
    <name evidence="6" type="ORF">ROJ8625_02680</name>
</gene>
<sequence>MTIRRRRTDPAGNDRSSAVALPRSASRRIAGASFLALALAFAAAETRAQDDAAAADTTEEQSGPIVPQTTEIDPQGEIITSHGYTFFEGNLVYPEGFEQLNYVNPDAPRQGELVIATTGTFDSMNPYSRQGRAYIYSIFPTESLFAESVSGETFPADDNDGFYGLLAERIEYDEGKTFATFHMRPEARFSDGEPVTAHDFIFSMNLILEQGLPSYRNAVSQRLTGAEALDDHTVRVTFAEGVSRRSLIESVGMMPVWPEHWFEETGARLDESRLETPPGSGPWLIEEVEPNRRIVLARDPDYWGWDLPINRGRHNYDRIRVEFFADSTATFEAFKAGNVSYRSEGDPRLWATAYDFPAVERGDVIREEFPNGLPPANVGFVFNLRRDIMQDKRIREAVSLAYNFEWTNQSLQYGLYEQRASFAQDYRTQATGVPEGAELEFLQGLGDVVPEEMLTEEVRTPHSSNPDSLSDRRNLRQAMRLLDEAGWEVGDDGIRRNADGETLSLFIPYPTNVSPIVESIHETFAQNLEAMGIQPRLERLDPSQFSLREREFDFDMVYTDYPALTGTGAGLNQYFGSEAADYSLFNPAGLASPLIDAIIAASLETQSQEEEDASVMALDRALRYEFIQIPMHYSDVSRVAYFNHLTPPDEMPPYAVGVLDFWWIDEDAAQQLRADGALR</sequence>
<dbReference type="InterPro" id="IPR000914">
    <property type="entry name" value="SBP_5_dom"/>
</dbReference>
<organism evidence="6 7">
    <name type="scientific">Roseivivax jejudonensis</name>
    <dbReference type="NCBI Taxonomy" id="1529041"/>
    <lineage>
        <taxon>Bacteria</taxon>
        <taxon>Pseudomonadati</taxon>
        <taxon>Pseudomonadota</taxon>
        <taxon>Alphaproteobacteria</taxon>
        <taxon>Rhodobacterales</taxon>
        <taxon>Roseobacteraceae</taxon>
        <taxon>Roseivivax</taxon>
    </lineage>
</organism>
<dbReference type="CDD" id="cd08497">
    <property type="entry name" value="MbnE-like"/>
    <property type="match status" value="1"/>
</dbReference>
<feature type="domain" description="Solute-binding protein family 5" evidence="5">
    <location>
        <begin position="163"/>
        <end position="575"/>
    </location>
</feature>
<feature type="region of interest" description="Disordered" evidence="4">
    <location>
        <begin position="51"/>
        <end position="70"/>
    </location>
</feature>
<evidence type="ECO:0000256" key="1">
    <source>
        <dbReference type="ARBA" id="ARBA00004418"/>
    </source>
</evidence>
<dbReference type="AlphaFoldDB" id="A0A1X6ZJ68"/>
<evidence type="ECO:0000313" key="6">
    <source>
        <dbReference type="EMBL" id="SLN52835.1"/>
    </source>
</evidence>
<evidence type="ECO:0000313" key="7">
    <source>
        <dbReference type="Proteomes" id="UP000193570"/>
    </source>
</evidence>
<dbReference type="GO" id="GO:1904680">
    <property type="term" value="F:peptide transmembrane transporter activity"/>
    <property type="evidence" value="ECO:0007669"/>
    <property type="project" value="TreeGrafter"/>
</dbReference>
<dbReference type="GO" id="GO:0030288">
    <property type="term" value="C:outer membrane-bounded periplasmic space"/>
    <property type="evidence" value="ECO:0007669"/>
    <property type="project" value="TreeGrafter"/>
</dbReference>
<dbReference type="PANTHER" id="PTHR30290:SF64">
    <property type="entry name" value="ABC TRANSPORTER PERIPLASMIC BINDING PROTEIN"/>
    <property type="match status" value="1"/>
</dbReference>
<name>A0A1X6ZJ68_9RHOB</name>
<reference evidence="6 7" key="1">
    <citation type="submission" date="2017-03" db="EMBL/GenBank/DDBJ databases">
        <authorList>
            <person name="Afonso C.L."/>
            <person name="Miller P.J."/>
            <person name="Scott M.A."/>
            <person name="Spackman E."/>
            <person name="Goraichik I."/>
            <person name="Dimitrov K.M."/>
            <person name="Suarez D.L."/>
            <person name="Swayne D.E."/>
        </authorList>
    </citation>
    <scope>NUCLEOTIDE SEQUENCE [LARGE SCALE GENOMIC DNA]</scope>
    <source>
        <strain evidence="6 7">CECT 8625</strain>
    </source>
</reference>
<keyword evidence="7" id="KW-1185">Reference proteome</keyword>
<comment type="subcellular location">
    <subcellularLocation>
        <location evidence="1">Periplasm</location>
    </subcellularLocation>
</comment>
<keyword evidence="3" id="KW-0732">Signal</keyword>
<evidence type="ECO:0000259" key="5">
    <source>
        <dbReference type="Pfam" id="PF00496"/>
    </source>
</evidence>
<protein>
    <submittedName>
        <fullName evidence="6">Oligopeptide-binding protein AppA</fullName>
    </submittedName>
</protein>
<comment type="similarity">
    <text evidence="2">Belongs to the bacterial solute-binding protein 5 family.</text>
</comment>
<dbReference type="Pfam" id="PF00496">
    <property type="entry name" value="SBP_bac_5"/>
    <property type="match status" value="1"/>
</dbReference>
<dbReference type="InterPro" id="IPR039424">
    <property type="entry name" value="SBP_5"/>
</dbReference>
<dbReference type="GO" id="GO:0015833">
    <property type="term" value="P:peptide transport"/>
    <property type="evidence" value="ECO:0007669"/>
    <property type="project" value="TreeGrafter"/>
</dbReference>
<evidence type="ECO:0000256" key="3">
    <source>
        <dbReference type="ARBA" id="ARBA00022729"/>
    </source>
</evidence>
<evidence type="ECO:0000256" key="4">
    <source>
        <dbReference type="SAM" id="MobiDB-lite"/>
    </source>
</evidence>
<accession>A0A1X6ZJ68</accession>
<dbReference type="EMBL" id="FWFK01000004">
    <property type="protein sequence ID" value="SLN52835.1"/>
    <property type="molecule type" value="Genomic_DNA"/>
</dbReference>